<dbReference type="PANTHER" id="PTHR46210:SF1">
    <property type="entry name" value="FHA DOMAIN-CONTAINING PROTEIN"/>
    <property type="match status" value="1"/>
</dbReference>
<dbReference type="Gene3D" id="2.60.200.20">
    <property type="match status" value="1"/>
</dbReference>
<comment type="caution">
    <text evidence="2">The sequence shown here is derived from an EMBL/GenBank/DDBJ whole genome shotgun (WGS) entry which is preliminary data.</text>
</comment>
<reference evidence="4 5" key="1">
    <citation type="submission" date="2020-04" db="EMBL/GenBank/DDBJ databases">
        <title>Perkinsus olseni comparative genomics.</title>
        <authorList>
            <person name="Bogema D.R."/>
        </authorList>
    </citation>
    <scope>NUCLEOTIDE SEQUENCE [LARGE SCALE GENOMIC DNA]</scope>
    <source>
        <strain evidence="2">ATCC PRA-205</strain>
        <strain evidence="3 4">ATCC PRA-207</strain>
    </source>
</reference>
<dbReference type="CDD" id="cd00060">
    <property type="entry name" value="FHA"/>
    <property type="match status" value="1"/>
</dbReference>
<evidence type="ECO:0000313" key="2">
    <source>
        <dbReference type="EMBL" id="KAF4710717.1"/>
    </source>
</evidence>
<dbReference type="Pfam" id="PF00498">
    <property type="entry name" value="FHA"/>
    <property type="match status" value="1"/>
</dbReference>
<dbReference type="Proteomes" id="UP000574390">
    <property type="component" value="Unassembled WGS sequence"/>
</dbReference>
<name>A0A7J6QR12_PEROL</name>
<dbReference type="PANTHER" id="PTHR46210">
    <property type="entry name" value="FHA DOMAIN-CONTAINING PROTEIN"/>
    <property type="match status" value="1"/>
</dbReference>
<protein>
    <recommendedName>
        <fullName evidence="1">FHA domain-containing protein</fullName>
    </recommendedName>
</protein>
<sequence length="168" mass="18247">PSSMSSTSSLTPSGLHIISLADNTPVILGRGHESQVRITDVSISRKHASIRYENGHVWIQDLMSKFGTLVSVRGGEVPLPSDGAPTAIQVGRTLFSLSCVPSVKLPASFDVDDAKGSFWAGRSGELVKVWYGNGDFRSENEFVKINHPTEASFGREDPRVEVTMVFDK</sequence>
<evidence type="ECO:0000313" key="4">
    <source>
        <dbReference type="Proteomes" id="UP000553632"/>
    </source>
</evidence>
<accession>A0A7J6QR12</accession>
<proteinExistence type="predicted"/>
<feature type="domain" description="FHA" evidence="1">
    <location>
        <begin position="26"/>
        <end position="71"/>
    </location>
</feature>
<keyword evidence="4" id="KW-1185">Reference proteome</keyword>
<evidence type="ECO:0000259" key="1">
    <source>
        <dbReference type="PROSITE" id="PS50006"/>
    </source>
</evidence>
<dbReference type="EMBL" id="JABANM010027813">
    <property type="protein sequence ID" value="KAF4710717.1"/>
    <property type="molecule type" value="Genomic_DNA"/>
</dbReference>
<dbReference type="EMBL" id="JABANO010003681">
    <property type="protein sequence ID" value="KAF4756455.1"/>
    <property type="molecule type" value="Genomic_DNA"/>
</dbReference>
<evidence type="ECO:0000313" key="5">
    <source>
        <dbReference type="Proteomes" id="UP000574390"/>
    </source>
</evidence>
<evidence type="ECO:0000313" key="3">
    <source>
        <dbReference type="EMBL" id="KAF4756455.1"/>
    </source>
</evidence>
<dbReference type="InterPro" id="IPR008984">
    <property type="entry name" value="SMAD_FHA_dom_sf"/>
</dbReference>
<dbReference type="SMART" id="SM00240">
    <property type="entry name" value="FHA"/>
    <property type="match status" value="1"/>
</dbReference>
<dbReference type="SUPFAM" id="SSF49879">
    <property type="entry name" value="SMAD/FHA domain"/>
    <property type="match status" value="1"/>
</dbReference>
<dbReference type="AlphaFoldDB" id="A0A7J6QR12"/>
<dbReference type="PROSITE" id="PS50006">
    <property type="entry name" value="FHA_DOMAIN"/>
    <property type="match status" value="1"/>
</dbReference>
<gene>
    <name evidence="2" type="ORF">FOZ62_008633</name>
    <name evidence="3" type="ORF">FOZ63_009473</name>
</gene>
<dbReference type="Proteomes" id="UP000553632">
    <property type="component" value="Unassembled WGS sequence"/>
</dbReference>
<dbReference type="InterPro" id="IPR000253">
    <property type="entry name" value="FHA_dom"/>
</dbReference>
<organism evidence="2 5">
    <name type="scientific">Perkinsus olseni</name>
    <name type="common">Perkinsus atlanticus</name>
    <dbReference type="NCBI Taxonomy" id="32597"/>
    <lineage>
        <taxon>Eukaryota</taxon>
        <taxon>Sar</taxon>
        <taxon>Alveolata</taxon>
        <taxon>Perkinsozoa</taxon>
        <taxon>Perkinsea</taxon>
        <taxon>Perkinsida</taxon>
        <taxon>Perkinsidae</taxon>
        <taxon>Perkinsus</taxon>
    </lineage>
</organism>
<feature type="non-terminal residue" evidence="2">
    <location>
        <position position="1"/>
    </location>
</feature>